<organism evidence="3 4">
    <name type="scientific">Trametes coccinea (strain BRFM310)</name>
    <name type="common">Pycnoporus coccineus</name>
    <dbReference type="NCBI Taxonomy" id="1353009"/>
    <lineage>
        <taxon>Eukaryota</taxon>
        <taxon>Fungi</taxon>
        <taxon>Dikarya</taxon>
        <taxon>Basidiomycota</taxon>
        <taxon>Agaricomycotina</taxon>
        <taxon>Agaricomycetes</taxon>
        <taxon>Polyporales</taxon>
        <taxon>Polyporaceae</taxon>
        <taxon>Trametes</taxon>
    </lineage>
</organism>
<gene>
    <name evidence="3" type="ORF">PYCCODRAFT_1467378</name>
</gene>
<proteinExistence type="predicted"/>
<protein>
    <submittedName>
        <fullName evidence="3">Uncharacterized protein</fullName>
    </submittedName>
</protein>
<dbReference type="OrthoDB" id="3244737at2759"/>
<evidence type="ECO:0000256" key="2">
    <source>
        <dbReference type="SAM" id="MobiDB-lite"/>
    </source>
</evidence>
<feature type="region of interest" description="Disordered" evidence="2">
    <location>
        <begin position="26"/>
        <end position="47"/>
    </location>
</feature>
<dbReference type="EMBL" id="KZ084102">
    <property type="protein sequence ID" value="OSD03085.1"/>
    <property type="molecule type" value="Genomic_DNA"/>
</dbReference>
<name>A0A1Y2IPP2_TRAC3</name>
<feature type="coiled-coil region" evidence="1">
    <location>
        <begin position="215"/>
        <end position="242"/>
    </location>
</feature>
<accession>A0A1Y2IPP2</accession>
<dbReference type="Proteomes" id="UP000193067">
    <property type="component" value="Unassembled WGS sequence"/>
</dbReference>
<keyword evidence="1" id="KW-0175">Coiled coil</keyword>
<evidence type="ECO:0000256" key="1">
    <source>
        <dbReference type="SAM" id="Coils"/>
    </source>
</evidence>
<evidence type="ECO:0000313" key="4">
    <source>
        <dbReference type="Proteomes" id="UP000193067"/>
    </source>
</evidence>
<dbReference type="AlphaFoldDB" id="A0A1Y2IPP2"/>
<evidence type="ECO:0000313" key="3">
    <source>
        <dbReference type="EMBL" id="OSD03085.1"/>
    </source>
</evidence>
<reference evidence="3 4" key="1">
    <citation type="journal article" date="2015" name="Biotechnol. Biofuels">
        <title>Enhanced degradation of softwood versus hardwood by the white-rot fungus Pycnoporus coccineus.</title>
        <authorList>
            <person name="Couturier M."/>
            <person name="Navarro D."/>
            <person name="Chevret D."/>
            <person name="Henrissat B."/>
            <person name="Piumi F."/>
            <person name="Ruiz-Duenas F.J."/>
            <person name="Martinez A.T."/>
            <person name="Grigoriev I.V."/>
            <person name="Riley R."/>
            <person name="Lipzen A."/>
            <person name="Berrin J.G."/>
            <person name="Master E.R."/>
            <person name="Rosso M.N."/>
        </authorList>
    </citation>
    <scope>NUCLEOTIDE SEQUENCE [LARGE SCALE GENOMIC DNA]</scope>
    <source>
        <strain evidence="3 4">BRFM310</strain>
    </source>
</reference>
<keyword evidence="4" id="KW-1185">Reference proteome</keyword>
<sequence>MSPASSQTAAQRLAMSTALQSIASTSAVTPDGETCQNLPGGLSHEDLTNMAPVPDDLKLKPQLTTQLDLELRRTLLNIADYYSGSNDDADEDAHFDAATQLPRNIKVCVSSLAERKASLNEYREHILRLIDDINSAHPALEARLLTALETLPPQLRASRTAQAELLATTIETALLKLSLLRARAHRALYSFSLPPSSKPRSASADAPAHESRTVARAVANAYEALRARQRAQEEEMRELDGRLAAYEGVLGLVDGRADGRGAYARVVSDMARVKRETEECRRELIRLGWTEG</sequence>